<organism evidence="2 3">
    <name type="scientific">Bacillus cereus</name>
    <dbReference type="NCBI Taxonomy" id="1396"/>
    <lineage>
        <taxon>Bacteria</taxon>
        <taxon>Bacillati</taxon>
        <taxon>Bacillota</taxon>
        <taxon>Bacilli</taxon>
        <taxon>Bacillales</taxon>
        <taxon>Bacillaceae</taxon>
        <taxon>Bacillus</taxon>
        <taxon>Bacillus cereus group</taxon>
    </lineage>
</organism>
<dbReference type="EMBL" id="NVMX01000276">
    <property type="protein sequence ID" value="PDZ94047.1"/>
    <property type="molecule type" value="Genomic_DNA"/>
</dbReference>
<dbReference type="Pfam" id="PF09992">
    <property type="entry name" value="NAGPA"/>
    <property type="match status" value="1"/>
</dbReference>
<sequence>MKKFLSACIRFFVFCCFVGTIALFFTAIGHEVRVTIAEMILSSQHRDLAKYTFLPQEELDKILKGIQNPNYENSTAEGKNRRHYKGKDFENKDLVVKLEHIKKEYSPTSYYEGVILEVSNPLNVKLASSSLEKHGEQIFEIAERENALAAINASGFVDQNGHGNGGSLTGIAIEDGEIKNKYPDEKGFVAGITRRGEMVTGKYSGNELLDLGVKHAAGFKPQLIVNGKKMVEGDGGWGLGPRTAIGQKADGTIIMVVIDGRQPSRSIGASIKEVQDILYERGAINAMCMDGGSSSSMYFNGDNITIPSSKNNIPRYLPNIWAVVPKEGQKIKVYVDGEKKANSELNY</sequence>
<dbReference type="Proteomes" id="UP000219922">
    <property type="component" value="Unassembled WGS sequence"/>
</dbReference>
<gene>
    <name evidence="2" type="ORF">CON36_35880</name>
</gene>
<dbReference type="PANTHER" id="PTHR40446:SF2">
    <property type="entry name" value="N-ACETYLGLUCOSAMINE-1-PHOSPHODIESTER ALPHA-N-ACETYLGLUCOSAMINIDASE"/>
    <property type="match status" value="1"/>
</dbReference>
<protein>
    <submittedName>
        <fullName evidence="2">Branched-chain amino acid ABC transporter permease</fullName>
    </submittedName>
</protein>
<evidence type="ECO:0000313" key="3">
    <source>
        <dbReference type="Proteomes" id="UP000219922"/>
    </source>
</evidence>
<dbReference type="RefSeq" id="WP_098007347.1">
    <property type="nucleotide sequence ID" value="NZ_JAWLRU010000002.1"/>
</dbReference>
<evidence type="ECO:0000259" key="1">
    <source>
        <dbReference type="Pfam" id="PF09992"/>
    </source>
</evidence>
<name>A0A9X6SRX7_BACCE</name>
<feature type="domain" description="Phosphodiester glycosidase" evidence="1">
    <location>
        <begin position="146"/>
        <end position="323"/>
    </location>
</feature>
<proteinExistence type="predicted"/>
<dbReference type="InterPro" id="IPR018711">
    <property type="entry name" value="NAGPA"/>
</dbReference>
<dbReference type="PANTHER" id="PTHR40446">
    <property type="entry name" value="N-ACETYLGLUCOSAMINE-1-PHOSPHODIESTER ALPHA-N-ACETYLGLUCOSAMINIDASE"/>
    <property type="match status" value="1"/>
</dbReference>
<accession>A0A9X6SRX7</accession>
<evidence type="ECO:0000313" key="2">
    <source>
        <dbReference type="EMBL" id="PDZ94047.1"/>
    </source>
</evidence>
<comment type="caution">
    <text evidence="2">The sequence shown here is derived from an EMBL/GenBank/DDBJ whole genome shotgun (WGS) entry which is preliminary data.</text>
</comment>
<dbReference type="AlphaFoldDB" id="A0A9X6SRX7"/>
<reference evidence="2 3" key="1">
    <citation type="submission" date="2017-09" db="EMBL/GenBank/DDBJ databases">
        <title>Large-scale bioinformatics analysis of Bacillus genomes uncovers conserved roles of natural products in bacterial physiology.</title>
        <authorList>
            <consortium name="Agbiome Team Llc"/>
            <person name="Bleich R.M."/>
            <person name="Grubbs K.J."/>
            <person name="Santa Maria K.C."/>
            <person name="Allen S.E."/>
            <person name="Farag S."/>
            <person name="Shank E.A."/>
            <person name="Bowers A."/>
        </authorList>
    </citation>
    <scope>NUCLEOTIDE SEQUENCE [LARGE SCALE GENOMIC DNA]</scope>
    <source>
        <strain evidence="2 3">AFS092789</strain>
    </source>
</reference>